<dbReference type="Gramene" id="TraesKAR4A01G0455110.1">
    <property type="protein sequence ID" value="cds.TraesKAR4A01G0455110.1"/>
    <property type="gene ID" value="TraesKAR4A01G0455110"/>
</dbReference>
<dbReference type="SUPFAM" id="SSF51197">
    <property type="entry name" value="Clavaminate synthase-like"/>
    <property type="match status" value="1"/>
</dbReference>
<dbReference type="GO" id="GO:0016491">
    <property type="term" value="F:oxidoreductase activity"/>
    <property type="evidence" value="ECO:0007669"/>
    <property type="project" value="UniProtKB-KW"/>
</dbReference>
<protein>
    <recommendedName>
        <fullName evidence="7">Fe2OG dioxygenase domain-containing protein</fullName>
    </recommendedName>
</protein>
<dbReference type="Gramene" id="TraesLDM4A03G02202290.1">
    <property type="protein sequence ID" value="TraesLDM4A03G02202290.1"/>
    <property type="gene ID" value="TraesLDM4A03G02202290"/>
</dbReference>
<dbReference type="STRING" id="4565.A0A3B6I569"/>
<dbReference type="OrthoDB" id="288590at2759"/>
<dbReference type="OMA" id="ERHITLW"/>
<dbReference type="PROSITE" id="PS51471">
    <property type="entry name" value="FE2OG_OXY"/>
    <property type="match status" value="1"/>
</dbReference>
<dbReference type="GO" id="GO:0046872">
    <property type="term" value="F:metal ion binding"/>
    <property type="evidence" value="ECO:0007669"/>
    <property type="project" value="UniProtKB-KW"/>
</dbReference>
<dbReference type="Gramene" id="TraesCAD_scaffold_020193_01G000600.1">
    <property type="protein sequence ID" value="TraesCAD_scaffold_020193_01G000600.1"/>
    <property type="gene ID" value="TraesCAD_scaffold_020193_01G000600"/>
</dbReference>
<name>A0A3B6I569_WHEAT</name>
<dbReference type="Proteomes" id="UP000019116">
    <property type="component" value="Chromosome 4A"/>
</dbReference>
<dbReference type="Gramene" id="TraesSTA4A03G02199000.1">
    <property type="protein sequence ID" value="TraesSTA4A03G02199000.1"/>
    <property type="gene ID" value="TraesSTA4A03G02199000"/>
</dbReference>
<feature type="domain" description="Fe2OG dioxygenase" evidence="7">
    <location>
        <begin position="206"/>
        <end position="307"/>
    </location>
</feature>
<proteinExistence type="inferred from homology"/>
<dbReference type="Gene3D" id="2.60.120.330">
    <property type="entry name" value="B-lactam Antibiotic, Isopenicillin N Synthase, Chain"/>
    <property type="match status" value="1"/>
</dbReference>
<sequence>MGSMGEERAMTVQELANVLGKPDVPAQYVVRGHHNQQLATAVAAPIPVIDLCRLFTEDGAATDEASKLRAALESWGLFLLSNHGVETTMMDGMMIASREFFKRPLEDKKRYTNLIGGEQFQFEGYGNDEVRSPDQILDWSDRLYLKVEPEDERRIALWPTHPENFRDILHNFTRKCGGVKDNLLQAMAKLLQLHDDDYFVDQLGEKAETNVRCSYYPKCPRPELVFGLKPHCDGTVLTLLMVDDSVGGLQVLRDGVWWDVPIVPHTLLVIIGDQTEIMSNGFFKSPVHRVMTNAKKERLSVALDYSVDHEREIEPSAQLIDEKRPALYMKVKVKDYIAGLYEHFSKGTMVIDTLQI</sequence>
<keyword evidence="3 6" id="KW-0479">Metal-binding</keyword>
<keyword evidence="5 6" id="KW-0408">Iron</keyword>
<dbReference type="Gramene" id="TraesLAC4A03G02155960.1">
    <property type="protein sequence ID" value="TraesLAC4A03G02155960.1"/>
    <property type="gene ID" value="TraesLAC4A03G02155960"/>
</dbReference>
<organism evidence="8">
    <name type="scientific">Triticum aestivum</name>
    <name type="common">Wheat</name>
    <dbReference type="NCBI Taxonomy" id="4565"/>
    <lineage>
        <taxon>Eukaryota</taxon>
        <taxon>Viridiplantae</taxon>
        <taxon>Streptophyta</taxon>
        <taxon>Embryophyta</taxon>
        <taxon>Tracheophyta</taxon>
        <taxon>Spermatophyta</taxon>
        <taxon>Magnoliopsida</taxon>
        <taxon>Liliopsida</taxon>
        <taxon>Poales</taxon>
        <taxon>Poaceae</taxon>
        <taxon>BOP clade</taxon>
        <taxon>Pooideae</taxon>
        <taxon>Triticodae</taxon>
        <taxon>Triticeae</taxon>
        <taxon>Triticinae</taxon>
        <taxon>Triticum</taxon>
    </lineage>
</organism>
<dbReference type="Pfam" id="PF14226">
    <property type="entry name" value="DIOX_N"/>
    <property type="match status" value="1"/>
</dbReference>
<dbReference type="GeneID" id="123083311"/>
<dbReference type="InterPro" id="IPR005123">
    <property type="entry name" value="Oxoglu/Fe-dep_dioxygenase_dom"/>
</dbReference>
<dbReference type="InterPro" id="IPR027443">
    <property type="entry name" value="IPNS-like_sf"/>
</dbReference>
<evidence type="ECO:0000256" key="2">
    <source>
        <dbReference type="ARBA" id="ARBA00008056"/>
    </source>
</evidence>
<dbReference type="AlphaFoldDB" id="A0A3B6I569"/>
<dbReference type="EnsemblPlants" id="TraesCS4A02G438300.1">
    <property type="protein sequence ID" value="TraesCS4A02G438300.1"/>
    <property type="gene ID" value="TraesCS4A02G438300"/>
</dbReference>
<gene>
    <name evidence="8" type="primary">LOC123083311</name>
</gene>
<evidence type="ECO:0000256" key="6">
    <source>
        <dbReference type="RuleBase" id="RU003682"/>
    </source>
</evidence>
<reference evidence="8" key="1">
    <citation type="submission" date="2018-08" db="EMBL/GenBank/DDBJ databases">
        <authorList>
            <person name="Rossello M."/>
        </authorList>
    </citation>
    <scope>NUCLEOTIDE SEQUENCE [LARGE SCALE GENOMIC DNA]</scope>
    <source>
        <strain evidence="8">cv. Chinese Spring</strain>
    </source>
</reference>
<evidence type="ECO:0000313" key="9">
    <source>
        <dbReference type="Proteomes" id="UP000019116"/>
    </source>
</evidence>
<reference evidence="8" key="2">
    <citation type="submission" date="2018-10" db="UniProtKB">
        <authorList>
            <consortium name="EnsemblPlants"/>
        </authorList>
    </citation>
    <scope>IDENTIFICATION</scope>
</reference>
<dbReference type="Gramene" id="TraesJAG4A03G02202890.1">
    <property type="protein sequence ID" value="TraesJAG4A03G02202890.1"/>
    <property type="gene ID" value="TraesJAG4A03G02202890"/>
</dbReference>
<dbReference type="InterPro" id="IPR044861">
    <property type="entry name" value="IPNS-like_FE2OG_OXY"/>
</dbReference>
<evidence type="ECO:0000313" key="8">
    <source>
        <dbReference type="EnsemblPlants" id="TraesCS4A02G438300.1"/>
    </source>
</evidence>
<comment type="cofactor">
    <cofactor evidence="1">
        <name>Fe cation</name>
        <dbReference type="ChEBI" id="CHEBI:24875"/>
    </cofactor>
</comment>
<dbReference type="Gramene" id="TraesROB_scaffold_018519_01G000400.1">
    <property type="protein sequence ID" value="TraesROB_scaffold_018519_01G000400.1"/>
    <property type="gene ID" value="TraesROB_scaffold_018519_01G000400"/>
</dbReference>
<dbReference type="PANTHER" id="PTHR47991">
    <property type="entry name" value="OXOGLUTARATE/IRON-DEPENDENT DIOXYGENASE"/>
    <property type="match status" value="1"/>
</dbReference>
<dbReference type="Gramene" id="TraesCS4A03G1090800.1">
    <property type="protein sequence ID" value="TraesCS4A03G1090800.1.CDS"/>
    <property type="gene ID" value="TraesCS4A03G1090800"/>
</dbReference>
<dbReference type="Pfam" id="PF03171">
    <property type="entry name" value="2OG-FeII_Oxy"/>
    <property type="match status" value="1"/>
</dbReference>
<comment type="similarity">
    <text evidence="2 6">Belongs to the iron/ascorbate-dependent oxidoreductase family.</text>
</comment>
<accession>A0A3B6I569</accession>
<evidence type="ECO:0000256" key="5">
    <source>
        <dbReference type="ARBA" id="ARBA00023004"/>
    </source>
</evidence>
<dbReference type="Gramene" id="TraesRN4A0101129800.1">
    <property type="protein sequence ID" value="TraesRN4A0101129800.1"/>
    <property type="gene ID" value="TraesRN4A0101129800"/>
</dbReference>
<dbReference type="Gramene" id="TraesARI4A03G02240630.1">
    <property type="protein sequence ID" value="TraesARI4A03G02240630.1"/>
    <property type="gene ID" value="TraesARI4A03G02240630"/>
</dbReference>
<keyword evidence="4 6" id="KW-0560">Oxidoreductase</keyword>
<dbReference type="SMR" id="A0A3B6I569"/>
<dbReference type="InterPro" id="IPR026992">
    <property type="entry name" value="DIOX_N"/>
</dbReference>
<dbReference type="Gramene" id="TraesMAC4A03G02200580.1">
    <property type="protein sequence ID" value="TraesMAC4A03G02200580.1"/>
    <property type="gene ID" value="TraesMAC4A03G02200580"/>
</dbReference>
<evidence type="ECO:0000256" key="1">
    <source>
        <dbReference type="ARBA" id="ARBA00001962"/>
    </source>
</evidence>
<dbReference type="PaxDb" id="4565-Traes_4AL_16FC103FD.1"/>
<dbReference type="Gramene" id="TraesWEE_scaffold_016159_01G000400.1">
    <property type="protein sequence ID" value="TraesWEE_scaffold_016159_01G000400.1"/>
    <property type="gene ID" value="TraesWEE_scaffold_016159_01G000400"/>
</dbReference>
<evidence type="ECO:0000256" key="3">
    <source>
        <dbReference type="ARBA" id="ARBA00022723"/>
    </source>
</evidence>
<dbReference type="FunFam" id="2.60.120.330:FF:000018">
    <property type="entry name" value="2-oxoglutarate (2OG) and Fe(II)-dependent oxygenase superfamily protein"/>
    <property type="match status" value="1"/>
</dbReference>
<dbReference type="Gramene" id="TraesCS4A02G438300.1">
    <property type="protein sequence ID" value="TraesCS4A02G438300.1"/>
    <property type="gene ID" value="TraesCS4A02G438300"/>
</dbReference>
<dbReference type="RefSeq" id="XP_044361316.1">
    <property type="nucleotide sequence ID" value="XM_044505381.1"/>
</dbReference>
<evidence type="ECO:0000259" key="7">
    <source>
        <dbReference type="PROSITE" id="PS51471"/>
    </source>
</evidence>
<dbReference type="Gramene" id="TraesNOR4A03G02220080.1">
    <property type="protein sequence ID" value="TraesNOR4A03G02220080.1"/>
    <property type="gene ID" value="TraesNOR4A03G02220080"/>
</dbReference>
<evidence type="ECO:0000256" key="4">
    <source>
        <dbReference type="ARBA" id="ARBA00023002"/>
    </source>
</evidence>
<keyword evidence="9" id="KW-1185">Reference proteome</keyword>
<dbReference type="InterPro" id="IPR050295">
    <property type="entry name" value="Plant_2OG-oxidoreductases"/>
</dbReference>